<evidence type="ECO:0000313" key="2">
    <source>
        <dbReference type="Proteomes" id="UP000016600"/>
    </source>
</evidence>
<protein>
    <submittedName>
        <fullName evidence="1">Uncharacterized protein</fullName>
    </submittedName>
</protein>
<sequence length="52" mass="6392">MGVYNGNIYAGVNTHPEKKRYKECRRNRSYKERIWRILTDYQENENRNRAIS</sequence>
<dbReference type="Proteomes" id="UP000016600">
    <property type="component" value="Unassembled WGS sequence"/>
</dbReference>
<dbReference type="PATRIC" id="fig|1081904.3.peg.1656"/>
<name>U2MG72_9BACT</name>
<evidence type="ECO:0000313" key="1">
    <source>
        <dbReference type="EMBL" id="ERK00660.1"/>
    </source>
</evidence>
<organism evidence="1 2">
    <name type="scientific">Hoylesella pleuritidis F0068</name>
    <dbReference type="NCBI Taxonomy" id="1081904"/>
    <lineage>
        <taxon>Bacteria</taxon>
        <taxon>Pseudomonadati</taxon>
        <taxon>Bacteroidota</taxon>
        <taxon>Bacteroidia</taxon>
        <taxon>Bacteroidales</taxon>
        <taxon>Prevotellaceae</taxon>
        <taxon>Hoylesella</taxon>
    </lineage>
</organism>
<proteinExistence type="predicted"/>
<keyword evidence="2" id="KW-1185">Reference proteome</keyword>
<accession>U2MG72</accession>
<gene>
    <name evidence="1" type="ORF">HMPREF1218_0612</name>
</gene>
<comment type="caution">
    <text evidence="1">The sequence shown here is derived from an EMBL/GenBank/DDBJ whole genome shotgun (WGS) entry which is preliminary data.</text>
</comment>
<reference evidence="1 2" key="1">
    <citation type="submission" date="2013-08" db="EMBL/GenBank/DDBJ databases">
        <authorList>
            <person name="Durkin A.S."/>
            <person name="Haft D.R."/>
            <person name="McCorrison J."/>
            <person name="Torralba M."/>
            <person name="Gillis M."/>
            <person name="Haft D.H."/>
            <person name="Methe B."/>
            <person name="Sutton G."/>
            <person name="Nelson K.E."/>
        </authorList>
    </citation>
    <scope>NUCLEOTIDE SEQUENCE [LARGE SCALE GENOMIC DNA]</scope>
    <source>
        <strain evidence="1 2">F0068</strain>
    </source>
</reference>
<dbReference type="AlphaFoldDB" id="U2MG72"/>
<dbReference type="EMBL" id="AWET01000036">
    <property type="protein sequence ID" value="ERK00660.1"/>
    <property type="molecule type" value="Genomic_DNA"/>
</dbReference>